<dbReference type="Gene3D" id="1.25.40.20">
    <property type="entry name" value="Ankyrin repeat-containing domain"/>
    <property type="match status" value="1"/>
</dbReference>
<keyword evidence="4" id="KW-0472">Membrane</keyword>
<dbReference type="PANTHER" id="PTHR24044">
    <property type="entry name" value="NOTCH LIGAND FAMILY MEMBER"/>
    <property type="match status" value="1"/>
</dbReference>
<dbReference type="InterPro" id="IPR050906">
    <property type="entry name" value="Notch_signaling"/>
</dbReference>
<organism evidence="6 7">
    <name type="scientific">Monosiga brevicollis</name>
    <name type="common">Choanoflagellate</name>
    <dbReference type="NCBI Taxonomy" id="81824"/>
    <lineage>
        <taxon>Eukaryota</taxon>
        <taxon>Choanoflagellata</taxon>
        <taxon>Craspedida</taxon>
        <taxon>Salpingoecidae</taxon>
        <taxon>Monosiga</taxon>
    </lineage>
</organism>
<feature type="region of interest" description="Disordered" evidence="3">
    <location>
        <begin position="2764"/>
        <end position="2785"/>
    </location>
</feature>
<feature type="disulfide bond" evidence="2">
    <location>
        <begin position="510"/>
        <end position="519"/>
    </location>
</feature>
<accession>A9VDU9</accession>
<dbReference type="PROSITE" id="PS01186">
    <property type="entry name" value="EGF_2"/>
    <property type="match status" value="1"/>
</dbReference>
<dbReference type="SMART" id="SM00248">
    <property type="entry name" value="ANK"/>
    <property type="match status" value="1"/>
</dbReference>
<feature type="transmembrane region" description="Helical" evidence="4">
    <location>
        <begin position="3321"/>
        <end position="3345"/>
    </location>
</feature>
<dbReference type="PROSITE" id="PS50026">
    <property type="entry name" value="EGF_3"/>
    <property type="match status" value="1"/>
</dbReference>
<dbReference type="RefSeq" id="XP_001750914.1">
    <property type="nucleotide sequence ID" value="XM_001750862.1"/>
</dbReference>
<evidence type="ECO:0000256" key="1">
    <source>
        <dbReference type="PROSITE-ProRule" id="PRU00023"/>
    </source>
</evidence>
<feature type="disulfide bond" evidence="2">
    <location>
        <begin position="491"/>
        <end position="508"/>
    </location>
</feature>
<sequence length="3495" mass="367247">MVGILLTCGADAKAKSKVGLTHLSGALESCRGAVTTWDMNPQNGLTPLHCACYNGHLEAAKILLGLGADARATPDVRWDFAREEGARTRLVRPIISMPPGHAMVNEEICGLQFDVGDPIPPTGQWSRTGPGGNCYDVESGGIWYAYNYPFGSSSNVGYERYETTTLYFIIDTNNKLSFIVNLDRPGNEDGGRLRLAIESPDLGTANGGPGGTVSVRDDDTGMSSDCSEATNDCYQWDPVSATGLMQWAWATCCTDGMVLSNLPNKDFTFNMKISGVTGLDSYRFGSLAADSTLEFVEFDTATCGECANVDGCGWCASSSTCVMDDNLVNGCATEALSNNECCPICSTFSSCTSCRQVEGCGWSYDLGECLSGWTDSGYCKATNWAIAINTGSTPTCSRPPGAVLDPVDAANQAVPSADNTRVLAWCSGHGTPNFARSTCTCDTGYWGSDCSNEVCGGHGTCNVFTGQCACEPCYEPDANGVCVAKTCAGPCQNYGRCACNATSGDMECACIGNFYGPTCENCACQSSRPLLTIDAAPAHVVSSRRFLFSHLLQQLFAESLVPRLILALLAAVLGFYGALCNNPVPEVHGTVDPIVVTLGSGVMLIDVAGVDFANTANLTCHFEETASHAARVAFTTMAIFDSGNLVQCLLPDGITRPMTLNVTVSNDGARFSSVAQELRYELVNCLEPPCALFNLSYHVNETLEPASFTLDADTMPLVRRVRIRGPADNSPAAAYLPAVPSLLAGGLDLLCRLQRPSDGAFVVVSVTNATYSEADGLLLSVEPRTVFAGPVDQVFENNNTFTLFLDSQATAPCADGSPSARSTGHCAANQAADCALRNEADQCYTLPRCPGTMRRTRLWTCEEAHIPTQALQVAVMAPDMNDALAQVRTSIRIEASEAATTRVILYRATELLSSPTWLRTAQFLLETTTHLNAEGRAVALFPDVAINTTGISGLVAVPATWSRIFPEFALFMRLDDVLLDSSAESSSLRHLFPDTRVLSPAISWPINCSAVPCHALRAEHQGLVVLGFNRSLTRPRANASFAWQQVVGRVISNGSDTLFQPVLLADENLDMSSDVVLADSAVIVVQLPAQGAVRTSCAAAGFMTVVQGEGSLQCVLAPPPVTLDQPNLGLLTDLPCPAGTLTSEAGVCQLAEPAVARAQLTLGPDRDARPGWCGIDVAVAVQATNVAWIILVQSSSEAAAMQVYLANTTVSVRLPYTGGLTNLSLPSMRVALGLHVVLLLESYDGQLVLVPSNLSAGVEEVAVDQVNPTAHGEFRVFWDPALAPANAHGPFQPGALLADAATAANVSTLTVGLGDPADPLVHLARLLVLDNSTLRLSNERGEALLYNLESISCGLESCVLNVTSLVAYDDLFSLIFLPGMPVHLSFGWASNLGCPEGATLTPFGCRTAVAVGVACASGALRVGNDCYAATRCPGFYRRDPSTRRCVPALVGQPAFSLSARPNSGTLDHDELAGHFNSTLTIERRGDARNMTALVLGWATADVLALAESGASAATWASLLVPIQTVPADQLEDVNILVSVAAAIPSGAVAICVLPYTGAVAVEANLLVWPVRDRQPSVLVSVVPFTLAAPDHGQLVPTFANDRSSNLAALRSLQGWHDELAPLVAELRLAVAQVWAELEGRDLVALHAALFDMLGSAYDLTLAELSSAAYEMLAGSAHVEALGPLTALAGPVQVVVEQELATLASTWRPRFPLVSLQGHGAVVQLRVLAVSINSDTPSQFELAVRLADSTLGSLSPSALGWTRERSWQVDFSVDGACGCTGAQWSAHHGGCVDAPAHVGASEQTSCAVGWRPIARADGGLGCLLTAVPVFSAGSVPGLDAAPGIGALDLDVSHTTVTVASEARASVSFTVVAPRVALDAGVRFYHLYLQAGEVNAGAVGPQLALTLDVAGQLLTNTSRAHGPMVSMSPGQLINTTLITVSVQLTDWQIDLLPYLVVVPVNGQGIEAWSRARRARLPTTLQEAARAAGPVQAVATWVGTALPPDNDASWTPPSMRPGSWACDSTLLANLSIIYLSVLDMDGHNQSTRLLDAAASAMQPSHNASSTLGRLYLHHPTTLQHFVFMITAVVSSAEGNVLVLHVQRASEFVGDLTRFLAISGTVRFSFHSASSGQSGPAGCETPTFGGCAVSPTPWAPGLPALRAVAPIDGTASEFVHTGRLNSLQFAEYRVSLAGAAAWTPTANSTATFSTASLRALVASMQQFTTLVPGVWQALTGARSSLARALQHLMDSVDACAGQGVQVNGVCVKQRLCEGLWGIDSAGVCRPPLVAIRAVSTSSTTLRGNTTDMLVTWGSDNPLAASLAAEDGAFEVYACDAFMACDVKVYQASVLIEGLVALVSAQQHRSTLGATLELAFYSSLVGGPTTTQSVPPAWDVARLFLHRHIIRGSSLVLPLGTRRVVVVLNLRGVGLVSNTGDITSLLGDPLGQVLTGSVVQRSDDVHGDGVEVLHNMTAANEGNASETLWIDSWALANLSAVVLRTNSSSRLDALVEIIQLYLTGRHPPLVTITNRATNVTVTAQLAGVASDTTTARQAAATWLVFELGAIVDGPEVVTPGPWAVQVYAPASTVNGVPGSIGGSGQGSTGSGGEGNGSGGSGGGDVGVQVPASPQEAAVTGIYIGNALSQATVDPMDLAQWRASSVTMGYTAHVLNISVPSTISVPFLTDYLPARILEAQLAGDAPLPRLVLESTLRYWTFRLVNLSTVAAGTPAAENGLINYLVALRPLQNVSSSVDFFPVGTTVSLSIDETNDASTGNNATDTGSQADDAGEQRCPVGTLLTSEGTCLSSIETGTCEATETCTEALPCPGFTVNVSGVCQAVPVIFDVQMERDASGAMFSVLAGFSLQLVNPDGQTRGAVYIGTAARPFVRLATFTLGPYFELGARLAYAPDLTHLWFIPLADDDSLVYRSGTTVRLLDTWTATWSFDEATSFLFDDGVVRANAARIEETSELGVALIDASGLEVVRALEAVNAALDDVPAYVIVSNPAGAALSYRVFAVTLTSTHAVISVRVEGNQAGPLWRFTTSGASLDLTFTFDGTVATCPESNLTVFKDSDLGCVTLPGACALTPTSALCTSLLSEFETRAAEEDSSLCPGTLSWLPTLRVCGHFVDSTPTAAVPTVCPANMTDRSLSSPGSAACVPMACDSVYQLDHAAELCVATEPCPYLQERAVDGSCRFQVPSTTLEGGQVSCERVTGALATNCRLTWSLGVSSGDVESQNVYVFRTNSARRRRDGQENGTLVAELSNSTESYTLDMQGDVRLVGIYPANTGGENREGGVEFDMETLFSVARERENTEAASQNGSASGDALIVALAIAIPLAVLICCLVAVCWYRRRKDNARRVAADKQSQAMLEDNRTLFNPLYFGGAQEEPNPSIGLYGQVSAADAAWDEDVDFQIFDEDGNYLQVGEDADESSSGAEPQQAGYFDPAPIVPAPQAKESVISTWFTAPGDEAPAPSAEEASEDIVMDLDATAEADGIQMPSV</sequence>
<dbReference type="PROSITE" id="PS00022">
    <property type="entry name" value="EGF_1"/>
    <property type="match status" value="2"/>
</dbReference>
<dbReference type="EMBL" id="CH991591">
    <property type="protein sequence ID" value="EDQ84284.1"/>
    <property type="molecule type" value="Genomic_DNA"/>
</dbReference>
<feature type="domain" description="EGF-like" evidence="5">
    <location>
        <begin position="483"/>
        <end position="520"/>
    </location>
</feature>
<reference evidence="6 7" key="1">
    <citation type="journal article" date="2008" name="Nature">
        <title>The genome of the choanoflagellate Monosiga brevicollis and the origin of metazoans.</title>
        <authorList>
            <consortium name="JGI Sequencing"/>
            <person name="King N."/>
            <person name="Westbrook M.J."/>
            <person name="Young S.L."/>
            <person name="Kuo A."/>
            <person name="Abedin M."/>
            <person name="Chapman J."/>
            <person name="Fairclough S."/>
            <person name="Hellsten U."/>
            <person name="Isogai Y."/>
            <person name="Letunic I."/>
            <person name="Marr M."/>
            <person name="Pincus D."/>
            <person name="Putnam N."/>
            <person name="Rokas A."/>
            <person name="Wright K.J."/>
            <person name="Zuzow R."/>
            <person name="Dirks W."/>
            <person name="Good M."/>
            <person name="Goodstein D."/>
            <person name="Lemons D."/>
            <person name="Li W."/>
            <person name="Lyons J.B."/>
            <person name="Morris A."/>
            <person name="Nichols S."/>
            <person name="Richter D.J."/>
            <person name="Salamov A."/>
            <person name="Bork P."/>
            <person name="Lim W.A."/>
            <person name="Manning G."/>
            <person name="Miller W.T."/>
            <person name="McGinnis W."/>
            <person name="Shapiro H."/>
            <person name="Tjian R."/>
            <person name="Grigoriev I.V."/>
            <person name="Rokhsar D."/>
        </authorList>
    </citation>
    <scope>NUCLEOTIDE SEQUENCE [LARGE SCALE GENOMIC DNA]</scope>
    <source>
        <strain evidence="7">MX1 / ATCC 50154</strain>
    </source>
</reference>
<evidence type="ECO:0000256" key="4">
    <source>
        <dbReference type="SAM" id="Phobius"/>
    </source>
</evidence>
<dbReference type="Proteomes" id="UP000001357">
    <property type="component" value="Unassembled WGS sequence"/>
</dbReference>
<dbReference type="GeneID" id="5896167"/>
<dbReference type="InterPro" id="IPR000742">
    <property type="entry name" value="EGF"/>
</dbReference>
<feature type="region of interest" description="Disordered" evidence="3">
    <location>
        <begin position="2589"/>
        <end position="2620"/>
    </location>
</feature>
<keyword evidence="4" id="KW-0812">Transmembrane</keyword>
<name>A9VDU9_MONBE</name>
<evidence type="ECO:0000259" key="5">
    <source>
        <dbReference type="PROSITE" id="PS50026"/>
    </source>
</evidence>
<evidence type="ECO:0000313" key="6">
    <source>
        <dbReference type="EMBL" id="EDQ84284.1"/>
    </source>
</evidence>
<keyword evidence="7" id="KW-1185">Reference proteome</keyword>
<feature type="compositionally biased region" description="Polar residues" evidence="3">
    <location>
        <begin position="2764"/>
        <end position="2778"/>
    </location>
</feature>
<proteinExistence type="predicted"/>
<protein>
    <recommendedName>
        <fullName evidence="5">EGF-like domain-containing protein</fullName>
    </recommendedName>
</protein>
<dbReference type="InterPro" id="IPR036770">
    <property type="entry name" value="Ankyrin_rpt-contain_sf"/>
</dbReference>
<feature type="disulfide bond" evidence="2">
    <location>
        <begin position="487"/>
        <end position="497"/>
    </location>
</feature>
<dbReference type="STRING" id="81824.A9VDU9"/>
<keyword evidence="2" id="KW-0245">EGF-like domain</keyword>
<dbReference type="InParanoid" id="A9VDU9"/>
<keyword evidence="2" id="KW-1015">Disulfide bond</keyword>
<feature type="compositionally biased region" description="Gly residues" evidence="3">
    <location>
        <begin position="2589"/>
        <end position="2616"/>
    </location>
</feature>
<dbReference type="InterPro" id="IPR002110">
    <property type="entry name" value="Ankyrin_rpt"/>
</dbReference>
<dbReference type="Pfam" id="PF00023">
    <property type="entry name" value="Ank"/>
    <property type="match status" value="1"/>
</dbReference>
<feature type="repeat" description="ANK" evidence="1">
    <location>
        <begin position="43"/>
        <end position="75"/>
    </location>
</feature>
<dbReference type="PROSITE" id="PS50297">
    <property type="entry name" value="ANK_REP_REGION"/>
    <property type="match status" value="1"/>
</dbReference>
<keyword evidence="4" id="KW-1133">Transmembrane helix</keyword>
<evidence type="ECO:0000256" key="2">
    <source>
        <dbReference type="PROSITE-ProRule" id="PRU00076"/>
    </source>
</evidence>
<keyword evidence="1" id="KW-0040">ANK repeat</keyword>
<dbReference type="PROSITE" id="PS50088">
    <property type="entry name" value="ANK_REPEAT"/>
    <property type="match status" value="1"/>
</dbReference>
<dbReference type="KEGG" id="mbr:MONBRDRAFT_39332"/>
<evidence type="ECO:0000313" key="7">
    <source>
        <dbReference type="Proteomes" id="UP000001357"/>
    </source>
</evidence>
<gene>
    <name evidence="6" type="ORF">MONBRDRAFT_39332</name>
</gene>
<evidence type="ECO:0000256" key="3">
    <source>
        <dbReference type="SAM" id="MobiDB-lite"/>
    </source>
</evidence>
<dbReference type="SUPFAM" id="SSF48403">
    <property type="entry name" value="Ankyrin repeat"/>
    <property type="match status" value="1"/>
</dbReference>